<keyword evidence="8" id="KW-1185">Reference proteome</keyword>
<dbReference type="AlphaFoldDB" id="A0A9Q0G5B8"/>
<dbReference type="InterPro" id="IPR027417">
    <property type="entry name" value="P-loop_NTPase"/>
</dbReference>
<gene>
    <name evidence="7" type="ORF">Tsubulata_043689</name>
</gene>
<protein>
    <recommendedName>
        <fullName evidence="9">Adenylate isopentenyltransferase</fullName>
    </recommendedName>
</protein>
<evidence type="ECO:0008006" key="9">
    <source>
        <dbReference type="Google" id="ProtNLM"/>
    </source>
</evidence>
<keyword evidence="3" id="KW-0203">Cytokinin biosynthesis</keyword>
<evidence type="ECO:0000313" key="8">
    <source>
        <dbReference type="Proteomes" id="UP001141552"/>
    </source>
</evidence>
<sequence length="400" mass="45044">MSSNNITPTRYYSHYTPHHKPHHHPLLHHLSPPPVTISFRRRRHGVRMDSSSSSSSGKKKDKVVVILGATGCGKTRVSVDLATRFPSEIINSDKMQVYDGLDITTNKITPRDRRGVPHHLLGAVDPDAGEFAPLRFRVAAGMAVSDIASRDNLPLVVGGSNSFIHALVVDRFRPGLDVFSSSGSGGGGNPAAVISTQLRYDCCFLWVDVAVPVLCDYLCRRVDEMLDSGMFEELSLYYESGEWASQPGLRKAIGVPEFEKYFTEYGVGGGDRRDWDPVRRGAYEDAVREIKDNTCRLAKRQIGKIMRLKRAGWDLQRVDATEVFRQQMMTAMMTSPSEDYDDDRCSNNHHFNKNSNIGGGGTGGGEWPEEEWRRKRWMEVVWEREVLEPSVKIVKRFLEE</sequence>
<dbReference type="PANTHER" id="PTHR11088">
    <property type="entry name" value="TRNA DIMETHYLALLYLTRANSFERASE"/>
    <property type="match status" value="1"/>
</dbReference>
<dbReference type="InterPro" id="IPR039657">
    <property type="entry name" value="Dimethylallyltransferase"/>
</dbReference>
<keyword evidence="2" id="KW-0808">Transferase</keyword>
<keyword evidence="5" id="KW-0067">ATP-binding</keyword>
<dbReference type="Gene3D" id="1.10.287.890">
    <property type="entry name" value="Crystal structure of tRNA isopentenylpyrophosphate transferase (bh2366) domain"/>
    <property type="match status" value="1"/>
</dbReference>
<feature type="region of interest" description="Disordered" evidence="6">
    <location>
        <begin position="1"/>
        <end position="34"/>
    </location>
</feature>
<dbReference type="GO" id="GO:0009824">
    <property type="term" value="F:AMP dimethylallyltransferase activity"/>
    <property type="evidence" value="ECO:0007669"/>
    <property type="project" value="TreeGrafter"/>
</dbReference>
<dbReference type="GO" id="GO:0006400">
    <property type="term" value="P:tRNA modification"/>
    <property type="evidence" value="ECO:0007669"/>
    <property type="project" value="TreeGrafter"/>
</dbReference>
<evidence type="ECO:0000256" key="2">
    <source>
        <dbReference type="ARBA" id="ARBA00022679"/>
    </source>
</evidence>
<dbReference type="GO" id="GO:0009691">
    <property type="term" value="P:cytokinin biosynthetic process"/>
    <property type="evidence" value="ECO:0007669"/>
    <property type="project" value="UniProtKB-KW"/>
</dbReference>
<comment type="similarity">
    <text evidence="1">Belongs to the IPP transferase family.</text>
</comment>
<dbReference type="Proteomes" id="UP001141552">
    <property type="component" value="Unassembled WGS sequence"/>
</dbReference>
<dbReference type="GO" id="GO:0052381">
    <property type="term" value="F:tRNA dimethylallyltransferase activity"/>
    <property type="evidence" value="ECO:0007669"/>
    <property type="project" value="TreeGrafter"/>
</dbReference>
<accession>A0A9Q0G5B8</accession>
<dbReference type="Pfam" id="PF01715">
    <property type="entry name" value="IPPT"/>
    <property type="match status" value="2"/>
</dbReference>
<feature type="compositionally biased region" description="Polar residues" evidence="6">
    <location>
        <begin position="1"/>
        <end position="10"/>
    </location>
</feature>
<dbReference type="Gene3D" id="3.40.50.300">
    <property type="entry name" value="P-loop containing nucleotide triphosphate hydrolases"/>
    <property type="match status" value="1"/>
</dbReference>
<organism evidence="7 8">
    <name type="scientific">Turnera subulata</name>
    <dbReference type="NCBI Taxonomy" id="218843"/>
    <lineage>
        <taxon>Eukaryota</taxon>
        <taxon>Viridiplantae</taxon>
        <taxon>Streptophyta</taxon>
        <taxon>Embryophyta</taxon>
        <taxon>Tracheophyta</taxon>
        <taxon>Spermatophyta</taxon>
        <taxon>Magnoliopsida</taxon>
        <taxon>eudicotyledons</taxon>
        <taxon>Gunneridae</taxon>
        <taxon>Pentapetalae</taxon>
        <taxon>rosids</taxon>
        <taxon>fabids</taxon>
        <taxon>Malpighiales</taxon>
        <taxon>Passifloraceae</taxon>
        <taxon>Turnera</taxon>
    </lineage>
</organism>
<evidence type="ECO:0000256" key="1">
    <source>
        <dbReference type="ARBA" id="ARBA00005842"/>
    </source>
</evidence>
<dbReference type="OrthoDB" id="775260at2759"/>
<reference evidence="7" key="2">
    <citation type="journal article" date="2023" name="Plants (Basel)">
        <title>Annotation of the Turnera subulata (Passifloraceae) Draft Genome Reveals the S-Locus Evolved after the Divergence of Turneroideae from Passifloroideae in a Stepwise Manner.</title>
        <authorList>
            <person name="Henning P.M."/>
            <person name="Roalson E.H."/>
            <person name="Mir W."/>
            <person name="McCubbin A.G."/>
            <person name="Shore J.S."/>
        </authorList>
    </citation>
    <scope>NUCLEOTIDE SEQUENCE</scope>
    <source>
        <strain evidence="7">F60SS</strain>
    </source>
</reference>
<evidence type="ECO:0000313" key="7">
    <source>
        <dbReference type="EMBL" id="KAJ4843488.1"/>
    </source>
</evidence>
<comment type="caution">
    <text evidence="7">The sequence shown here is derived from an EMBL/GenBank/DDBJ whole genome shotgun (WGS) entry which is preliminary data.</text>
</comment>
<name>A0A9Q0G5B8_9ROSI</name>
<dbReference type="PANTHER" id="PTHR11088:SF86">
    <property type="entry name" value="ADENYLATE ISOPENTENYLTRANSFERASE 4-RELATED"/>
    <property type="match status" value="1"/>
</dbReference>
<reference evidence="7" key="1">
    <citation type="submission" date="2022-02" db="EMBL/GenBank/DDBJ databases">
        <authorList>
            <person name="Henning P.M."/>
            <person name="McCubbin A.G."/>
            <person name="Shore J.S."/>
        </authorList>
    </citation>
    <scope>NUCLEOTIDE SEQUENCE</scope>
    <source>
        <strain evidence="7">F60SS</strain>
        <tissue evidence="7">Leaves</tissue>
    </source>
</reference>
<evidence type="ECO:0000256" key="3">
    <source>
        <dbReference type="ARBA" id="ARBA00022712"/>
    </source>
</evidence>
<dbReference type="GO" id="GO:0005739">
    <property type="term" value="C:mitochondrion"/>
    <property type="evidence" value="ECO:0007669"/>
    <property type="project" value="TreeGrafter"/>
</dbReference>
<dbReference type="GO" id="GO:0005524">
    <property type="term" value="F:ATP binding"/>
    <property type="evidence" value="ECO:0007669"/>
    <property type="project" value="UniProtKB-KW"/>
</dbReference>
<dbReference type="SUPFAM" id="SSF52540">
    <property type="entry name" value="P-loop containing nucleoside triphosphate hydrolases"/>
    <property type="match status" value="1"/>
</dbReference>
<proteinExistence type="inferred from homology"/>
<evidence type="ECO:0000256" key="5">
    <source>
        <dbReference type="ARBA" id="ARBA00022840"/>
    </source>
</evidence>
<dbReference type="EMBL" id="JAKUCV010002223">
    <property type="protein sequence ID" value="KAJ4843488.1"/>
    <property type="molecule type" value="Genomic_DNA"/>
</dbReference>
<evidence type="ECO:0000256" key="6">
    <source>
        <dbReference type="SAM" id="MobiDB-lite"/>
    </source>
</evidence>
<evidence type="ECO:0000256" key="4">
    <source>
        <dbReference type="ARBA" id="ARBA00022741"/>
    </source>
</evidence>
<feature type="compositionally biased region" description="Basic residues" evidence="6">
    <location>
        <begin position="16"/>
        <end position="27"/>
    </location>
</feature>
<keyword evidence="4" id="KW-0547">Nucleotide-binding</keyword>